<accession>A0ACD4C4M0</accession>
<keyword evidence="1" id="KW-0413">Isomerase</keyword>
<name>A0ACD4C4M0_9BACI</name>
<organism evidence="1 2">
    <name type="scientific">Rossellomorea vietnamensis</name>
    <dbReference type="NCBI Taxonomy" id="218284"/>
    <lineage>
        <taxon>Bacteria</taxon>
        <taxon>Bacillati</taxon>
        <taxon>Bacillota</taxon>
        <taxon>Bacilli</taxon>
        <taxon>Bacillales</taxon>
        <taxon>Bacillaceae</taxon>
        <taxon>Rossellomorea</taxon>
    </lineage>
</organism>
<protein>
    <submittedName>
        <fullName evidence="1">UDP-glucose 4-epimerase GalE</fullName>
        <ecNumber evidence="1">5.1.3.2</ecNumber>
    </submittedName>
</protein>
<reference evidence="1" key="1">
    <citation type="submission" date="2022-09" db="EMBL/GenBank/DDBJ databases">
        <title>Complete genome sequence of Rossellomorea vietnamensis strain RL-WG62, a newly isolated PGPR with the potential for plant salinity stress alleviation.</title>
        <authorList>
            <person name="Ren L."/>
            <person name="Wang G."/>
            <person name="Hu H."/>
        </authorList>
    </citation>
    <scope>NUCLEOTIDE SEQUENCE</scope>
    <source>
        <strain evidence="1">RL-WG62</strain>
    </source>
</reference>
<proteinExistence type="predicted"/>
<gene>
    <name evidence="1" type="primary">galE</name>
    <name evidence="1" type="ORF">N5C46_17095</name>
</gene>
<dbReference type="EMBL" id="CP104558">
    <property type="protein sequence ID" value="UXH43366.1"/>
    <property type="molecule type" value="Genomic_DNA"/>
</dbReference>
<dbReference type="EC" id="5.1.3.2" evidence="1"/>
<evidence type="ECO:0000313" key="2">
    <source>
        <dbReference type="Proteomes" id="UP001064027"/>
    </source>
</evidence>
<keyword evidence="2" id="KW-1185">Reference proteome</keyword>
<evidence type="ECO:0000313" key="1">
    <source>
        <dbReference type="EMBL" id="UXH43366.1"/>
    </source>
</evidence>
<dbReference type="Proteomes" id="UP001064027">
    <property type="component" value="Chromosome"/>
</dbReference>
<sequence>MNVLVLGGAGYVGSHAVYQLVEQGYRTIVVDNLETGHRGAVHEEAVFYQGDIRDKDFLRSVFEKEQIDGVIHFAANSLVGESMENPLKYFDNNVYGTQSTLEVMNEFGVKHIVFSSTAATYGEPEQVPITEKMKTDPTNAYGETKLAMEKMMRWCDEAYGIKFVSLRYFNVAGARGVIGEDHAPETHLIPIILQVALGQREHITIFGEDYDTPDGTCIRDYIHVDDLIEAHILALDYLKRTGESNIFNLGSSRGFSVKEMIHAAREVTGHPIPEKIGERRAGDPSKLIASSEKAKKVMGWEPSRTSIETMIGDAWKWHETHPNGYDDRKGE</sequence>